<dbReference type="InterPro" id="IPR015375">
    <property type="entry name" value="NADH_PPase-like_N"/>
</dbReference>
<evidence type="ECO:0000256" key="4">
    <source>
        <dbReference type="ARBA" id="ARBA00012381"/>
    </source>
</evidence>
<evidence type="ECO:0000256" key="3">
    <source>
        <dbReference type="ARBA" id="ARBA00009595"/>
    </source>
</evidence>
<evidence type="ECO:0000256" key="9">
    <source>
        <dbReference type="ARBA" id="ARBA00023679"/>
    </source>
</evidence>
<dbReference type="SUPFAM" id="SSF55811">
    <property type="entry name" value="Nudix"/>
    <property type="match status" value="1"/>
</dbReference>
<dbReference type="Pfam" id="PF09296">
    <property type="entry name" value="NUDIX-like"/>
    <property type="match status" value="1"/>
</dbReference>
<dbReference type="InterPro" id="IPR050241">
    <property type="entry name" value="NAD-cap_RNA_hydrolase_NudC"/>
</dbReference>
<evidence type="ECO:0000256" key="8">
    <source>
        <dbReference type="ARBA" id="ARBA00023027"/>
    </source>
</evidence>
<gene>
    <name evidence="11" type="ORF">DACRYDRAFT_116428</name>
</gene>
<dbReference type="Gene3D" id="3.90.79.20">
    <property type="match status" value="1"/>
</dbReference>
<keyword evidence="6" id="KW-0378">Hydrolase</keyword>
<dbReference type="PANTHER" id="PTHR42904">
    <property type="entry name" value="NUDIX HYDROLASE, NUDC SUBFAMILY"/>
    <property type="match status" value="1"/>
</dbReference>
<comment type="catalytic activity">
    <reaction evidence="9">
        <text>a 5'-end NAD(+)-phospho-ribonucleoside in mRNA + H2O = a 5'-end phospho-adenosine-phospho-ribonucleoside in mRNA + beta-nicotinamide D-ribonucleotide + 2 H(+)</text>
        <dbReference type="Rhea" id="RHEA:60876"/>
        <dbReference type="Rhea" id="RHEA-COMP:15698"/>
        <dbReference type="Rhea" id="RHEA-COMP:15719"/>
        <dbReference type="ChEBI" id="CHEBI:14649"/>
        <dbReference type="ChEBI" id="CHEBI:15377"/>
        <dbReference type="ChEBI" id="CHEBI:15378"/>
        <dbReference type="ChEBI" id="CHEBI:144029"/>
        <dbReference type="ChEBI" id="CHEBI:144051"/>
    </reaction>
    <physiologicalReaction direction="left-to-right" evidence="9">
        <dbReference type="Rhea" id="RHEA:60877"/>
    </physiologicalReaction>
</comment>
<dbReference type="Gene3D" id="3.90.79.10">
    <property type="entry name" value="Nucleoside Triphosphate Pyrophosphohydrolase"/>
    <property type="match status" value="1"/>
</dbReference>
<evidence type="ECO:0000313" key="12">
    <source>
        <dbReference type="Proteomes" id="UP000030653"/>
    </source>
</evidence>
<dbReference type="OrthoDB" id="10249612at2759"/>
<accession>M5G854</accession>
<evidence type="ECO:0000259" key="10">
    <source>
        <dbReference type="PROSITE" id="PS51462"/>
    </source>
</evidence>
<dbReference type="InterPro" id="IPR020084">
    <property type="entry name" value="NUDIX_hydrolase_CS"/>
</dbReference>
<dbReference type="GO" id="GO:0005777">
    <property type="term" value="C:peroxisome"/>
    <property type="evidence" value="ECO:0007669"/>
    <property type="project" value="TreeGrafter"/>
</dbReference>
<evidence type="ECO:0000256" key="5">
    <source>
        <dbReference type="ARBA" id="ARBA00022723"/>
    </source>
</evidence>
<dbReference type="EC" id="3.6.1.22" evidence="4"/>
<dbReference type="AlphaFoldDB" id="M5G854"/>
<dbReference type="CDD" id="cd03429">
    <property type="entry name" value="NUDIX_NADH_pyrophosphatase_Nudt13"/>
    <property type="match status" value="1"/>
</dbReference>
<dbReference type="HOGENOM" id="CLU_037162_0_2_1"/>
<keyword evidence="8" id="KW-0520">NAD</keyword>
<dbReference type="Proteomes" id="UP000030653">
    <property type="component" value="Unassembled WGS sequence"/>
</dbReference>
<proteinExistence type="inferred from homology"/>
<evidence type="ECO:0000313" key="11">
    <source>
        <dbReference type="EMBL" id="EJU02047.1"/>
    </source>
</evidence>
<dbReference type="GO" id="GO:0035529">
    <property type="term" value="F:NADH pyrophosphatase activity"/>
    <property type="evidence" value="ECO:0007669"/>
    <property type="project" value="TreeGrafter"/>
</dbReference>
<protein>
    <recommendedName>
        <fullName evidence="4">NAD(+) diphosphatase</fullName>
        <ecNumber evidence="4">3.6.1.22</ecNumber>
    </recommendedName>
</protein>
<comment type="similarity">
    <text evidence="3">Belongs to the Nudix hydrolase family. NudC subfamily.</text>
</comment>
<dbReference type="GO" id="GO:0005829">
    <property type="term" value="C:cytosol"/>
    <property type="evidence" value="ECO:0007669"/>
    <property type="project" value="TreeGrafter"/>
</dbReference>
<organism evidence="11 12">
    <name type="scientific">Dacryopinax primogenitus (strain DJM 731)</name>
    <name type="common">Brown rot fungus</name>
    <dbReference type="NCBI Taxonomy" id="1858805"/>
    <lineage>
        <taxon>Eukaryota</taxon>
        <taxon>Fungi</taxon>
        <taxon>Dikarya</taxon>
        <taxon>Basidiomycota</taxon>
        <taxon>Agaricomycotina</taxon>
        <taxon>Dacrymycetes</taxon>
        <taxon>Dacrymycetales</taxon>
        <taxon>Dacrymycetaceae</taxon>
        <taxon>Dacryopinax</taxon>
    </lineage>
</organism>
<dbReference type="GO" id="GO:0019677">
    <property type="term" value="P:NAD+ catabolic process"/>
    <property type="evidence" value="ECO:0007669"/>
    <property type="project" value="TreeGrafter"/>
</dbReference>
<name>M5G854_DACPD</name>
<reference evidence="11 12" key="1">
    <citation type="journal article" date="2012" name="Science">
        <title>The Paleozoic origin of enzymatic lignin decomposition reconstructed from 31 fungal genomes.</title>
        <authorList>
            <person name="Floudas D."/>
            <person name="Binder M."/>
            <person name="Riley R."/>
            <person name="Barry K."/>
            <person name="Blanchette R.A."/>
            <person name="Henrissat B."/>
            <person name="Martinez A.T."/>
            <person name="Otillar R."/>
            <person name="Spatafora J.W."/>
            <person name="Yadav J.S."/>
            <person name="Aerts A."/>
            <person name="Benoit I."/>
            <person name="Boyd A."/>
            <person name="Carlson A."/>
            <person name="Copeland A."/>
            <person name="Coutinho P.M."/>
            <person name="de Vries R.P."/>
            <person name="Ferreira P."/>
            <person name="Findley K."/>
            <person name="Foster B."/>
            <person name="Gaskell J."/>
            <person name="Glotzer D."/>
            <person name="Gorecki P."/>
            <person name="Heitman J."/>
            <person name="Hesse C."/>
            <person name="Hori C."/>
            <person name="Igarashi K."/>
            <person name="Jurgens J.A."/>
            <person name="Kallen N."/>
            <person name="Kersten P."/>
            <person name="Kohler A."/>
            <person name="Kuees U."/>
            <person name="Kumar T.K.A."/>
            <person name="Kuo A."/>
            <person name="LaButti K."/>
            <person name="Larrondo L.F."/>
            <person name="Lindquist E."/>
            <person name="Ling A."/>
            <person name="Lombard V."/>
            <person name="Lucas S."/>
            <person name="Lundell T."/>
            <person name="Martin R."/>
            <person name="McLaughlin D.J."/>
            <person name="Morgenstern I."/>
            <person name="Morin E."/>
            <person name="Murat C."/>
            <person name="Nagy L.G."/>
            <person name="Nolan M."/>
            <person name="Ohm R.A."/>
            <person name="Patyshakuliyeva A."/>
            <person name="Rokas A."/>
            <person name="Ruiz-Duenas F.J."/>
            <person name="Sabat G."/>
            <person name="Salamov A."/>
            <person name="Samejima M."/>
            <person name="Schmutz J."/>
            <person name="Slot J.C."/>
            <person name="St John F."/>
            <person name="Stenlid J."/>
            <person name="Sun H."/>
            <person name="Sun S."/>
            <person name="Syed K."/>
            <person name="Tsang A."/>
            <person name="Wiebenga A."/>
            <person name="Young D."/>
            <person name="Pisabarro A."/>
            <person name="Eastwood D.C."/>
            <person name="Martin F."/>
            <person name="Cullen D."/>
            <person name="Grigoriev I.V."/>
            <person name="Hibbett D.S."/>
        </authorList>
    </citation>
    <scope>NUCLEOTIDE SEQUENCE [LARGE SCALE GENOMIC DNA]</scope>
    <source>
        <strain evidence="11 12">DJM-731 SS1</strain>
    </source>
</reference>
<evidence type="ECO:0000256" key="7">
    <source>
        <dbReference type="ARBA" id="ARBA00022842"/>
    </source>
</evidence>
<dbReference type="Pfam" id="PF00293">
    <property type="entry name" value="NUDIX"/>
    <property type="match status" value="1"/>
</dbReference>
<keyword evidence="7" id="KW-0460">Magnesium</keyword>
<dbReference type="PROSITE" id="PS51462">
    <property type="entry name" value="NUDIX"/>
    <property type="match status" value="1"/>
</dbReference>
<dbReference type="STRING" id="1858805.M5G854"/>
<keyword evidence="12" id="KW-1185">Reference proteome</keyword>
<dbReference type="InterPro" id="IPR000086">
    <property type="entry name" value="NUDIX_hydrolase_dom"/>
</dbReference>
<comment type="cofactor">
    <cofactor evidence="1">
        <name>Mg(2+)</name>
        <dbReference type="ChEBI" id="CHEBI:18420"/>
    </cofactor>
</comment>
<evidence type="ECO:0000256" key="6">
    <source>
        <dbReference type="ARBA" id="ARBA00022801"/>
    </source>
</evidence>
<comment type="cofactor">
    <cofactor evidence="2">
        <name>Zn(2+)</name>
        <dbReference type="ChEBI" id="CHEBI:29105"/>
    </cofactor>
</comment>
<dbReference type="GO" id="GO:0046872">
    <property type="term" value="F:metal ion binding"/>
    <property type="evidence" value="ECO:0007669"/>
    <property type="project" value="UniProtKB-KW"/>
</dbReference>
<dbReference type="PROSITE" id="PS00893">
    <property type="entry name" value="NUDIX_BOX"/>
    <property type="match status" value="1"/>
</dbReference>
<keyword evidence="5" id="KW-0479">Metal-binding</keyword>
<dbReference type="InterPro" id="IPR015797">
    <property type="entry name" value="NUDIX_hydrolase-like_dom_sf"/>
</dbReference>
<dbReference type="GeneID" id="63685262"/>
<dbReference type="InterPro" id="IPR049734">
    <property type="entry name" value="NudC-like_C"/>
</dbReference>
<dbReference type="GO" id="GO:0006742">
    <property type="term" value="P:NADP+ catabolic process"/>
    <property type="evidence" value="ECO:0007669"/>
    <property type="project" value="TreeGrafter"/>
</dbReference>
<dbReference type="EMBL" id="JH795863">
    <property type="protein sequence ID" value="EJU02047.1"/>
    <property type="molecule type" value="Genomic_DNA"/>
</dbReference>
<evidence type="ECO:0000256" key="2">
    <source>
        <dbReference type="ARBA" id="ARBA00001947"/>
    </source>
</evidence>
<dbReference type="PANTHER" id="PTHR42904:SF6">
    <property type="entry name" value="NAD-CAPPED RNA HYDROLASE NUDT12"/>
    <property type="match status" value="1"/>
</dbReference>
<dbReference type="OMA" id="YSHAKMY"/>
<evidence type="ECO:0000256" key="1">
    <source>
        <dbReference type="ARBA" id="ARBA00001946"/>
    </source>
</evidence>
<feature type="domain" description="Nudix hydrolase" evidence="10">
    <location>
        <begin position="238"/>
        <end position="383"/>
    </location>
</feature>
<dbReference type="RefSeq" id="XP_040628944.1">
    <property type="nucleotide sequence ID" value="XM_040770200.1"/>
</dbReference>
<sequence>MADNYVHFHSSPPINRLSYLRHSTVFLNIALTHPRALFTLFHTGRPLLTGGKAAHVPFDRISPLVGQAPYFGQGEKEGESAEKGKWTEACRFRDRGVPLVFLGVLEDEGAALLPSEEVKQIASHEEIKGVPYWAVDLSDVDESWVQGVEELKDGKWSEPRSATSTYSHFDGAVFAVARSVVDWNARNGFCPACGGEGFSLWGGWKLGCSSNLPWAKNKNPYKGGPCPSGKGLHNFAHPRTDGVIIVAVVRESPTGEGEDILLGRQKSWPKGMYSTLAGFLEPGESVEDAVRREILEESGIVVGYVRYHSSQPWPYPANLMMGCYARAEVPTSAASDTQNPRAGIRLDLDNELEDARWFTRAEIRSILGDPDGTIIRQAPPANGAVSESTVRTEEGMKVRVPPRTAIAGVLISEWAAGNMANM</sequence>